<organism evidence="6 7">
    <name type="scientific">Vibrio agarilyticus</name>
    <dbReference type="NCBI Taxonomy" id="2726741"/>
    <lineage>
        <taxon>Bacteria</taxon>
        <taxon>Pseudomonadati</taxon>
        <taxon>Pseudomonadota</taxon>
        <taxon>Gammaproteobacteria</taxon>
        <taxon>Vibrionales</taxon>
        <taxon>Vibrionaceae</taxon>
        <taxon>Vibrio</taxon>
    </lineage>
</organism>
<dbReference type="AlphaFoldDB" id="A0A7X8TQB7"/>
<dbReference type="Pfam" id="PF00126">
    <property type="entry name" value="HTH_1"/>
    <property type="match status" value="1"/>
</dbReference>
<evidence type="ECO:0000256" key="3">
    <source>
        <dbReference type="ARBA" id="ARBA00023125"/>
    </source>
</evidence>
<evidence type="ECO:0000259" key="5">
    <source>
        <dbReference type="PROSITE" id="PS50931"/>
    </source>
</evidence>
<dbReference type="EMBL" id="JABAIK010000004">
    <property type="protein sequence ID" value="NLS12283.1"/>
    <property type="molecule type" value="Genomic_DNA"/>
</dbReference>
<accession>A0A7X8TQB7</accession>
<feature type="domain" description="HTH lysR-type" evidence="5">
    <location>
        <begin position="1"/>
        <end position="58"/>
    </location>
</feature>
<comment type="similarity">
    <text evidence="1">Belongs to the LysR transcriptional regulatory family.</text>
</comment>
<protein>
    <submittedName>
        <fullName evidence="6">LysR family transcriptional regulator</fullName>
    </submittedName>
</protein>
<dbReference type="Gene3D" id="3.40.190.10">
    <property type="entry name" value="Periplasmic binding protein-like II"/>
    <property type="match status" value="2"/>
</dbReference>
<reference evidence="6 7" key="1">
    <citation type="submission" date="2020-04" db="EMBL/GenBank/DDBJ databases">
        <title>Vibrio sp. SM6, a novel species isolated from seawater.</title>
        <authorList>
            <person name="Wang X."/>
        </authorList>
    </citation>
    <scope>NUCLEOTIDE SEQUENCE [LARGE SCALE GENOMIC DNA]</scope>
    <source>
        <strain evidence="6 7">SM6</strain>
    </source>
</reference>
<dbReference type="PANTHER" id="PTHR30126">
    <property type="entry name" value="HTH-TYPE TRANSCRIPTIONAL REGULATOR"/>
    <property type="match status" value="1"/>
</dbReference>
<name>A0A7X8TQB7_9VIBR</name>
<evidence type="ECO:0000256" key="4">
    <source>
        <dbReference type="ARBA" id="ARBA00023163"/>
    </source>
</evidence>
<dbReference type="InterPro" id="IPR036388">
    <property type="entry name" value="WH-like_DNA-bd_sf"/>
</dbReference>
<dbReference type="SUPFAM" id="SSF53850">
    <property type="entry name" value="Periplasmic binding protein-like II"/>
    <property type="match status" value="1"/>
</dbReference>
<comment type="caution">
    <text evidence="6">The sequence shown here is derived from an EMBL/GenBank/DDBJ whole genome shotgun (WGS) entry which is preliminary data.</text>
</comment>
<dbReference type="Proteomes" id="UP000535589">
    <property type="component" value="Unassembled WGS sequence"/>
</dbReference>
<sequence length="289" mass="31363">MLLEGIETLLALGQAKTMSRTGSRLYISQSAVSKRIANLEKRLGKKLVEPDGRNVKLTKEAERLIDTLAPSFNQLLGLIDDQQALPDTSTLVLDCSETLIVGYLSPILATLYQGDPHLTITTNHTPRIVERVQSGQATLGICAGQLPPNHGLQVSHLGDEPFFIVSHRPLDSLPSQIQTNDLNNPANSYQLAILTRLGITPVMQMDSYQASAQLALEGLPPALVPLSIVRSLKIAPRHCFSFTELTPLHRPLHICTRPSRARSMRVKTVIATIAHAVAKAISAPSPSTS</sequence>
<evidence type="ECO:0000313" key="6">
    <source>
        <dbReference type="EMBL" id="NLS12283.1"/>
    </source>
</evidence>
<evidence type="ECO:0000256" key="2">
    <source>
        <dbReference type="ARBA" id="ARBA00023015"/>
    </source>
</evidence>
<dbReference type="CDD" id="cd05466">
    <property type="entry name" value="PBP2_LTTR_substrate"/>
    <property type="match status" value="1"/>
</dbReference>
<keyword evidence="4" id="KW-0804">Transcription</keyword>
<dbReference type="InterPro" id="IPR000847">
    <property type="entry name" value="LysR_HTH_N"/>
</dbReference>
<dbReference type="Gene3D" id="1.10.10.10">
    <property type="entry name" value="Winged helix-like DNA-binding domain superfamily/Winged helix DNA-binding domain"/>
    <property type="match status" value="1"/>
</dbReference>
<dbReference type="GO" id="GO:0003700">
    <property type="term" value="F:DNA-binding transcription factor activity"/>
    <property type="evidence" value="ECO:0007669"/>
    <property type="project" value="InterPro"/>
</dbReference>
<dbReference type="PROSITE" id="PS50931">
    <property type="entry name" value="HTH_LYSR"/>
    <property type="match status" value="1"/>
</dbReference>
<keyword evidence="7" id="KW-1185">Reference proteome</keyword>
<dbReference type="SUPFAM" id="SSF46785">
    <property type="entry name" value="Winged helix' DNA-binding domain"/>
    <property type="match status" value="1"/>
</dbReference>
<dbReference type="RefSeq" id="WP_168835393.1">
    <property type="nucleotide sequence ID" value="NZ_JABAIK010000004.1"/>
</dbReference>
<dbReference type="InterPro" id="IPR036390">
    <property type="entry name" value="WH_DNA-bd_sf"/>
</dbReference>
<keyword evidence="3" id="KW-0238">DNA-binding</keyword>
<proteinExistence type="inferred from homology"/>
<dbReference type="GO" id="GO:0000976">
    <property type="term" value="F:transcription cis-regulatory region binding"/>
    <property type="evidence" value="ECO:0007669"/>
    <property type="project" value="TreeGrafter"/>
</dbReference>
<evidence type="ECO:0000313" key="7">
    <source>
        <dbReference type="Proteomes" id="UP000535589"/>
    </source>
</evidence>
<keyword evidence="2" id="KW-0805">Transcription regulation</keyword>
<evidence type="ECO:0000256" key="1">
    <source>
        <dbReference type="ARBA" id="ARBA00009437"/>
    </source>
</evidence>
<dbReference type="Pfam" id="PF03466">
    <property type="entry name" value="LysR_substrate"/>
    <property type="match status" value="1"/>
</dbReference>
<dbReference type="PANTHER" id="PTHR30126:SF94">
    <property type="entry name" value="LYSR FAMILY TRANSCRIPTIONAL REGULATOR"/>
    <property type="match status" value="1"/>
</dbReference>
<dbReference type="InterPro" id="IPR005119">
    <property type="entry name" value="LysR_subst-bd"/>
</dbReference>
<gene>
    <name evidence="6" type="ORF">HGP28_05150</name>
</gene>